<evidence type="ECO:0000256" key="1">
    <source>
        <dbReference type="ARBA" id="ARBA00000085"/>
    </source>
</evidence>
<dbReference type="Gene3D" id="6.10.340.10">
    <property type="match status" value="1"/>
</dbReference>
<evidence type="ECO:0000256" key="4">
    <source>
        <dbReference type="ARBA" id="ARBA00022553"/>
    </source>
</evidence>
<dbReference type="SMART" id="SM00387">
    <property type="entry name" value="HATPase_c"/>
    <property type="match status" value="1"/>
</dbReference>
<dbReference type="RefSeq" id="WP_003513782.1">
    <property type="nucleotide sequence ID" value="NZ_CP013828.1"/>
</dbReference>
<dbReference type="GO" id="GO:0005886">
    <property type="term" value="C:plasma membrane"/>
    <property type="evidence" value="ECO:0007669"/>
    <property type="project" value="TreeGrafter"/>
</dbReference>
<evidence type="ECO:0000256" key="8">
    <source>
        <dbReference type="SAM" id="Phobius"/>
    </source>
</evidence>
<dbReference type="PANTHER" id="PTHR45453:SF1">
    <property type="entry name" value="PHOSPHATE REGULON SENSOR PROTEIN PHOR"/>
    <property type="match status" value="1"/>
</dbReference>
<dbReference type="GO" id="GO:0000155">
    <property type="term" value="F:phosphorelay sensor kinase activity"/>
    <property type="evidence" value="ECO:0007669"/>
    <property type="project" value="InterPro"/>
</dbReference>
<dbReference type="CDD" id="cd00075">
    <property type="entry name" value="HATPase"/>
    <property type="match status" value="1"/>
</dbReference>
<dbReference type="InterPro" id="IPR004358">
    <property type="entry name" value="Sig_transdc_His_kin-like_C"/>
</dbReference>
<keyword evidence="8" id="KW-0472">Membrane</keyword>
<evidence type="ECO:0000313" key="12">
    <source>
        <dbReference type="Proteomes" id="UP000223596"/>
    </source>
</evidence>
<keyword evidence="8" id="KW-1133">Transmembrane helix</keyword>
<evidence type="ECO:0000259" key="10">
    <source>
        <dbReference type="PROSITE" id="PS50885"/>
    </source>
</evidence>
<dbReference type="PROSITE" id="PS50109">
    <property type="entry name" value="HIS_KIN"/>
    <property type="match status" value="1"/>
</dbReference>
<dbReference type="Pfam" id="PF02518">
    <property type="entry name" value="HATPase_c"/>
    <property type="match status" value="1"/>
</dbReference>
<dbReference type="SUPFAM" id="SSF47384">
    <property type="entry name" value="Homodimeric domain of signal transducing histidine kinase"/>
    <property type="match status" value="1"/>
</dbReference>
<dbReference type="InterPro" id="IPR005467">
    <property type="entry name" value="His_kinase_dom"/>
</dbReference>
<dbReference type="PRINTS" id="PR00344">
    <property type="entry name" value="BCTRLSENSOR"/>
</dbReference>
<dbReference type="Pfam" id="PF00512">
    <property type="entry name" value="HisKA"/>
    <property type="match status" value="1"/>
</dbReference>
<evidence type="ECO:0000259" key="9">
    <source>
        <dbReference type="PROSITE" id="PS50109"/>
    </source>
</evidence>
<accession>A0AB36TIT8</accession>
<evidence type="ECO:0000256" key="6">
    <source>
        <dbReference type="ARBA" id="ARBA00022777"/>
    </source>
</evidence>
<organism evidence="11 12">
    <name type="scientific">Acetivibrio thermocellus AD2</name>
    <dbReference type="NCBI Taxonomy" id="1138384"/>
    <lineage>
        <taxon>Bacteria</taxon>
        <taxon>Bacillati</taxon>
        <taxon>Bacillota</taxon>
        <taxon>Clostridia</taxon>
        <taxon>Eubacteriales</taxon>
        <taxon>Oscillospiraceae</taxon>
        <taxon>Acetivibrio</taxon>
    </lineage>
</organism>
<dbReference type="Gene3D" id="3.30.565.10">
    <property type="entry name" value="Histidine kinase-like ATPase, C-terminal domain"/>
    <property type="match status" value="1"/>
</dbReference>
<dbReference type="InterPro" id="IPR003660">
    <property type="entry name" value="HAMP_dom"/>
</dbReference>
<feature type="domain" description="HAMP" evidence="10">
    <location>
        <begin position="189"/>
        <end position="242"/>
    </location>
</feature>
<dbReference type="GO" id="GO:0004721">
    <property type="term" value="F:phosphoprotein phosphatase activity"/>
    <property type="evidence" value="ECO:0007669"/>
    <property type="project" value="TreeGrafter"/>
</dbReference>
<keyword evidence="5" id="KW-0808">Transferase</keyword>
<proteinExistence type="predicted"/>
<dbReference type="InterPro" id="IPR003594">
    <property type="entry name" value="HATPase_dom"/>
</dbReference>
<evidence type="ECO:0000256" key="3">
    <source>
        <dbReference type="ARBA" id="ARBA00012438"/>
    </source>
</evidence>
<dbReference type="SMART" id="SM00304">
    <property type="entry name" value="HAMP"/>
    <property type="match status" value="1"/>
</dbReference>
<gene>
    <name evidence="11" type="ORF">M972_112628</name>
</gene>
<dbReference type="Pfam" id="PF00672">
    <property type="entry name" value="HAMP"/>
    <property type="match status" value="1"/>
</dbReference>
<name>A0AB36TIT8_ACETH</name>
<dbReference type="PROSITE" id="PS50885">
    <property type="entry name" value="HAMP"/>
    <property type="match status" value="1"/>
</dbReference>
<protein>
    <recommendedName>
        <fullName evidence="3">histidine kinase</fullName>
        <ecNumber evidence="3">2.7.13.3</ecNumber>
    </recommendedName>
</protein>
<dbReference type="CDD" id="cd00082">
    <property type="entry name" value="HisKA"/>
    <property type="match status" value="1"/>
</dbReference>
<keyword evidence="7" id="KW-0902">Two-component regulatory system</keyword>
<dbReference type="InterPro" id="IPR003661">
    <property type="entry name" value="HisK_dim/P_dom"/>
</dbReference>
<feature type="domain" description="Histidine kinase" evidence="9">
    <location>
        <begin position="250"/>
        <end position="463"/>
    </location>
</feature>
<dbReference type="Gene3D" id="1.10.287.130">
    <property type="match status" value="1"/>
</dbReference>
<reference evidence="11 12" key="1">
    <citation type="submission" date="2017-09" db="EMBL/GenBank/DDBJ databases">
        <title>Evaluation of Pacific Biosciences Sequencing Technology to Finishing C. thermocellum Genome Sequences.</title>
        <authorList>
            <person name="Brown S."/>
        </authorList>
    </citation>
    <scope>NUCLEOTIDE SEQUENCE [LARGE SCALE GENOMIC DNA]</scope>
    <source>
        <strain evidence="11 12">AD2</strain>
    </source>
</reference>
<evidence type="ECO:0000313" key="11">
    <source>
        <dbReference type="EMBL" id="PFH03814.1"/>
    </source>
</evidence>
<evidence type="ECO:0000256" key="5">
    <source>
        <dbReference type="ARBA" id="ARBA00022679"/>
    </source>
</evidence>
<dbReference type="FunFam" id="3.30.565.10:FF:000006">
    <property type="entry name" value="Sensor histidine kinase WalK"/>
    <property type="match status" value="1"/>
</dbReference>
<keyword evidence="8" id="KW-0812">Transmembrane</keyword>
<comment type="caution">
    <text evidence="11">The sequence shown here is derived from an EMBL/GenBank/DDBJ whole genome shotgun (WGS) entry which is preliminary data.</text>
</comment>
<dbReference type="InterPro" id="IPR036097">
    <property type="entry name" value="HisK_dim/P_sf"/>
</dbReference>
<comment type="subcellular location">
    <subcellularLocation>
        <location evidence="2">Membrane</location>
    </subcellularLocation>
</comment>
<keyword evidence="4" id="KW-0597">Phosphoprotein</keyword>
<dbReference type="InterPro" id="IPR036890">
    <property type="entry name" value="HATPase_C_sf"/>
</dbReference>
<dbReference type="SMART" id="SM00388">
    <property type="entry name" value="HisKA"/>
    <property type="match status" value="1"/>
</dbReference>
<dbReference type="CDD" id="cd06225">
    <property type="entry name" value="HAMP"/>
    <property type="match status" value="1"/>
</dbReference>
<dbReference type="EC" id="2.7.13.3" evidence="3"/>
<dbReference type="SUPFAM" id="SSF158472">
    <property type="entry name" value="HAMP domain-like"/>
    <property type="match status" value="1"/>
</dbReference>
<sequence>MKFSLRIKLSVSYLLVAVTSVVLAMMLTNMFLDSHFRKYVNQNQEKRNREVVTAVSQQYLGDGKWNTEMVEAIGVSALENGLIIKVKDISGRVIWDATAHNNGMCQRIIEHMARNVSRRYPDAGGSYTEIPYEVTYNQKSVGLVEIGSYGPYYLSDNDLAFINTLNKILIAVGVFSVIFSLVLGSIMAKKLSQPIARVISSAQSIARGYFSDRITEKSTTEEICQLTSTINNLAQTLENQEALRKKMSADMAHELRTPLATLQSHMEAMIDGIWEPDADRLKSCYEEIIRINKMVGDLEKLAKYESEGFVLDKTVFDMSALIRRIICNFEPEFKNNGIEIAFEGGTEEIFADKDKMSQVIINLLSNALKYTQEGGKVEISAKSKGDVLEIRVKDNGQGIPEEDLPFVFERLYRADKSRNRKTGGAGIGLTIAKTIVEAHNGHIEVYSKINEGTEFLITLPKGI</sequence>
<feature type="transmembrane region" description="Helical" evidence="8">
    <location>
        <begin position="12"/>
        <end position="32"/>
    </location>
</feature>
<dbReference type="SUPFAM" id="SSF55874">
    <property type="entry name" value="ATPase domain of HSP90 chaperone/DNA topoisomerase II/histidine kinase"/>
    <property type="match status" value="1"/>
</dbReference>
<dbReference type="Proteomes" id="UP000223596">
    <property type="component" value="Unassembled WGS sequence"/>
</dbReference>
<dbReference type="GO" id="GO:0016036">
    <property type="term" value="P:cellular response to phosphate starvation"/>
    <property type="evidence" value="ECO:0007669"/>
    <property type="project" value="TreeGrafter"/>
</dbReference>
<evidence type="ECO:0000256" key="2">
    <source>
        <dbReference type="ARBA" id="ARBA00004370"/>
    </source>
</evidence>
<comment type="catalytic activity">
    <reaction evidence="1">
        <text>ATP + protein L-histidine = ADP + protein N-phospho-L-histidine.</text>
        <dbReference type="EC" id="2.7.13.3"/>
    </reaction>
</comment>
<dbReference type="EMBL" id="PDBW01000001">
    <property type="protein sequence ID" value="PFH03814.1"/>
    <property type="molecule type" value="Genomic_DNA"/>
</dbReference>
<keyword evidence="6" id="KW-0418">Kinase</keyword>
<dbReference type="AlphaFoldDB" id="A0AB36TIT8"/>
<feature type="transmembrane region" description="Helical" evidence="8">
    <location>
        <begin position="168"/>
        <end position="188"/>
    </location>
</feature>
<dbReference type="InterPro" id="IPR050351">
    <property type="entry name" value="BphY/WalK/GraS-like"/>
</dbReference>
<dbReference type="PANTHER" id="PTHR45453">
    <property type="entry name" value="PHOSPHATE REGULON SENSOR PROTEIN PHOR"/>
    <property type="match status" value="1"/>
</dbReference>
<evidence type="ECO:0000256" key="7">
    <source>
        <dbReference type="ARBA" id="ARBA00023012"/>
    </source>
</evidence>